<name>A0A9C6DZ45_9MUSC</name>
<organism evidence="2 3">
    <name type="scientific">Glossina fuscipes</name>
    <dbReference type="NCBI Taxonomy" id="7396"/>
    <lineage>
        <taxon>Eukaryota</taxon>
        <taxon>Metazoa</taxon>
        <taxon>Ecdysozoa</taxon>
        <taxon>Arthropoda</taxon>
        <taxon>Hexapoda</taxon>
        <taxon>Insecta</taxon>
        <taxon>Pterygota</taxon>
        <taxon>Neoptera</taxon>
        <taxon>Endopterygota</taxon>
        <taxon>Diptera</taxon>
        <taxon>Brachycera</taxon>
        <taxon>Muscomorpha</taxon>
        <taxon>Hippoboscoidea</taxon>
        <taxon>Glossinidae</taxon>
        <taxon>Glossina</taxon>
    </lineage>
</organism>
<evidence type="ECO:0000256" key="1">
    <source>
        <dbReference type="SAM" id="MobiDB-lite"/>
    </source>
</evidence>
<keyword evidence="2" id="KW-1185">Reference proteome</keyword>
<protein>
    <submittedName>
        <fullName evidence="3 4">Uncharacterized protein LOC119642343</fullName>
    </submittedName>
</protein>
<dbReference type="AlphaFoldDB" id="A0A9C6DZ45"/>
<dbReference type="RefSeq" id="XP_037897408.1">
    <property type="nucleotide sequence ID" value="XM_038041480.1"/>
</dbReference>
<dbReference type="Proteomes" id="UP000092443">
    <property type="component" value="Unplaced"/>
</dbReference>
<evidence type="ECO:0000313" key="3">
    <source>
        <dbReference type="RefSeq" id="XP_037897407.1"/>
    </source>
</evidence>
<proteinExistence type="predicted"/>
<reference evidence="3 4" key="1">
    <citation type="submission" date="2025-04" db="UniProtKB">
        <authorList>
            <consortium name="RefSeq"/>
        </authorList>
    </citation>
    <scope>IDENTIFICATION</scope>
    <source>
        <tissue evidence="3 4">Whole body pupa</tissue>
    </source>
</reference>
<dbReference type="GeneID" id="119642343"/>
<evidence type="ECO:0000313" key="4">
    <source>
        <dbReference type="RefSeq" id="XP_037897408.1"/>
    </source>
</evidence>
<feature type="compositionally biased region" description="Polar residues" evidence="1">
    <location>
        <begin position="80"/>
        <end position="93"/>
    </location>
</feature>
<dbReference type="RefSeq" id="XP_037897407.1">
    <property type="nucleotide sequence ID" value="XM_038041479.1"/>
</dbReference>
<evidence type="ECO:0000313" key="2">
    <source>
        <dbReference type="Proteomes" id="UP000092443"/>
    </source>
</evidence>
<feature type="region of interest" description="Disordered" evidence="1">
    <location>
        <begin position="34"/>
        <end position="93"/>
    </location>
</feature>
<dbReference type="KEGG" id="gfs:119642343"/>
<sequence>MSPLIPFKLNSLAQVSVPSFCTMNVSVSDITESVSNKTVTNKPASSSDLSYTEVARVSPPSAVTHSTQTSSPKNNKRQNKSSSPPGWSSVNAGHQTGHVAQAAPLVTPSIFSPAQNSAVVNSTAPSCNDTCLAAVPPRKGIFVLRLEPGTFAGNIKSYLPAKIPSVNLKRVSIFKLAPPQFRAISPFKMLVPTENIDMLLNKPLRPVGSLIKEFIPRNGARNIKAIVLSPSKN</sequence>
<gene>
    <name evidence="3 4" type="primary">LOC119642343</name>
</gene>
<feature type="compositionally biased region" description="Polar residues" evidence="1">
    <location>
        <begin position="34"/>
        <end position="50"/>
    </location>
</feature>
<feature type="compositionally biased region" description="Polar residues" evidence="1">
    <location>
        <begin position="61"/>
        <end position="73"/>
    </location>
</feature>
<accession>A0A9C6DZ45</accession>